<feature type="domain" description="Integrase catalytic" evidence="1">
    <location>
        <begin position="23"/>
        <end position="77"/>
    </location>
</feature>
<accession>A0A1M4UHJ7</accession>
<name>A0A1M4UHJ7_9FIRM</name>
<evidence type="ECO:0000259" key="1">
    <source>
        <dbReference type="Pfam" id="PF13333"/>
    </source>
</evidence>
<dbReference type="Proteomes" id="UP000184404">
    <property type="component" value="Unassembled WGS sequence"/>
</dbReference>
<dbReference type="PANTHER" id="PTHR46889">
    <property type="entry name" value="TRANSPOSASE INSF FOR INSERTION SEQUENCE IS3B-RELATED"/>
    <property type="match status" value="1"/>
</dbReference>
<proteinExistence type="predicted"/>
<dbReference type="PANTHER" id="PTHR46889:SF4">
    <property type="entry name" value="TRANSPOSASE INSO FOR INSERTION SEQUENCE ELEMENT IS911B-RELATED"/>
    <property type="match status" value="1"/>
</dbReference>
<reference evidence="2 3" key="1">
    <citation type="submission" date="2016-11" db="EMBL/GenBank/DDBJ databases">
        <authorList>
            <person name="Jaros S."/>
            <person name="Januszkiewicz K."/>
            <person name="Wedrychowicz H."/>
        </authorList>
    </citation>
    <scope>NUCLEOTIDE SEQUENCE [LARGE SCALE GENOMIC DNA]</scope>
    <source>
        <strain evidence="2 3">DSM 10502</strain>
    </source>
</reference>
<dbReference type="GO" id="GO:0015074">
    <property type="term" value="P:DNA integration"/>
    <property type="evidence" value="ECO:0007669"/>
    <property type="project" value="InterPro"/>
</dbReference>
<dbReference type="InterPro" id="IPR012337">
    <property type="entry name" value="RNaseH-like_sf"/>
</dbReference>
<dbReference type="STRING" id="1123243.SAMN02745190_00660"/>
<protein>
    <submittedName>
        <fullName evidence="2">Integrase core domain-containing protein</fullName>
    </submittedName>
</protein>
<gene>
    <name evidence="2" type="ORF">SAMN02745190_00660</name>
</gene>
<sequence length="83" mass="9661">METRKLTCSMSKKGYSPDNSACEGLFGRLKNEMFYNRDWKGVSIPEFIDVLNEYLVWYNEKRIKVSLGNMSPVEYRQSLGLVV</sequence>
<dbReference type="Pfam" id="PF13333">
    <property type="entry name" value="rve_2"/>
    <property type="match status" value="1"/>
</dbReference>
<keyword evidence="3" id="KW-1185">Reference proteome</keyword>
<dbReference type="InterPro" id="IPR001584">
    <property type="entry name" value="Integrase_cat-core"/>
</dbReference>
<evidence type="ECO:0000313" key="3">
    <source>
        <dbReference type="Proteomes" id="UP000184404"/>
    </source>
</evidence>
<dbReference type="InterPro" id="IPR050900">
    <property type="entry name" value="Transposase_IS3/IS150/IS904"/>
</dbReference>
<organism evidence="2 3">
    <name type="scientific">Schwartzia succinivorans DSM 10502</name>
    <dbReference type="NCBI Taxonomy" id="1123243"/>
    <lineage>
        <taxon>Bacteria</taxon>
        <taxon>Bacillati</taxon>
        <taxon>Bacillota</taxon>
        <taxon>Negativicutes</taxon>
        <taxon>Selenomonadales</taxon>
        <taxon>Selenomonadaceae</taxon>
        <taxon>Schwartzia</taxon>
    </lineage>
</organism>
<dbReference type="EMBL" id="FQUG01000003">
    <property type="protein sequence ID" value="SHE56128.1"/>
    <property type="molecule type" value="Genomic_DNA"/>
</dbReference>
<evidence type="ECO:0000313" key="2">
    <source>
        <dbReference type="EMBL" id="SHE56128.1"/>
    </source>
</evidence>
<dbReference type="SUPFAM" id="SSF53098">
    <property type="entry name" value="Ribonuclease H-like"/>
    <property type="match status" value="1"/>
</dbReference>
<dbReference type="AlphaFoldDB" id="A0A1M4UHJ7"/>